<keyword evidence="5 7" id="KW-1133">Transmembrane helix</keyword>
<dbReference type="RefSeq" id="WP_345578094.1">
    <property type="nucleotide sequence ID" value="NZ_BAABLV010000006.1"/>
</dbReference>
<evidence type="ECO:0000313" key="10">
    <source>
        <dbReference type="Proteomes" id="UP001501521"/>
    </source>
</evidence>
<dbReference type="CDD" id="cd06261">
    <property type="entry name" value="TM_PBP2"/>
    <property type="match status" value="1"/>
</dbReference>
<dbReference type="Pfam" id="PF00528">
    <property type="entry name" value="BPD_transp_1"/>
    <property type="match status" value="1"/>
</dbReference>
<evidence type="ECO:0000256" key="1">
    <source>
        <dbReference type="ARBA" id="ARBA00004651"/>
    </source>
</evidence>
<feature type="transmembrane region" description="Helical" evidence="7">
    <location>
        <begin position="172"/>
        <end position="195"/>
    </location>
</feature>
<keyword evidence="4 7" id="KW-0812">Transmembrane</keyword>
<sequence length="309" mass="33178">MRTSAGAELLKRSTPLKAQSKAASRGYALLLFAAPALILYGLVMIYPTLKGAALAFTNSRGGGSYDFVYLDNFRRLLGDQAALGSIINTVVLTVSMVALQTGLALIIALGLHRPLKLRGALRTVFFLPFILPSLIVGVLWQFLYNPGGPVDTVLEGAGLGWVIKLWLGDTSVALWSVIVALIWQNVGFSIVIYLAGLEQIPRELFEAAAIDGATGWKTFWNVTRPLLGSATTINLTLTLVGALKIFDQIFVMTGGGPGYATEVLSLITYKQSFVLGNWGYGSAVALVLTMIVAAAAVIQIWARGRMENR</sequence>
<feature type="transmembrane region" description="Helical" evidence="7">
    <location>
        <begin position="86"/>
        <end position="111"/>
    </location>
</feature>
<organism evidence="9 10">
    <name type="scientific">Tessaracoccus lubricantis</name>
    <dbReference type="NCBI Taxonomy" id="545543"/>
    <lineage>
        <taxon>Bacteria</taxon>
        <taxon>Bacillati</taxon>
        <taxon>Actinomycetota</taxon>
        <taxon>Actinomycetes</taxon>
        <taxon>Propionibacteriales</taxon>
        <taxon>Propionibacteriaceae</taxon>
        <taxon>Tessaracoccus</taxon>
    </lineage>
</organism>
<keyword evidence="2 7" id="KW-0813">Transport</keyword>
<dbReference type="PROSITE" id="PS50928">
    <property type="entry name" value="ABC_TM1"/>
    <property type="match status" value="1"/>
</dbReference>
<accession>A0ABP9EZS9</accession>
<keyword evidence="6 7" id="KW-0472">Membrane</keyword>
<feature type="transmembrane region" description="Helical" evidence="7">
    <location>
        <begin position="278"/>
        <end position="302"/>
    </location>
</feature>
<dbReference type="InterPro" id="IPR051393">
    <property type="entry name" value="ABC_transporter_permease"/>
</dbReference>
<evidence type="ECO:0000256" key="7">
    <source>
        <dbReference type="RuleBase" id="RU363032"/>
    </source>
</evidence>
<evidence type="ECO:0000256" key="6">
    <source>
        <dbReference type="ARBA" id="ARBA00023136"/>
    </source>
</evidence>
<reference evidence="10" key="1">
    <citation type="journal article" date="2019" name="Int. J. Syst. Evol. Microbiol.">
        <title>The Global Catalogue of Microorganisms (GCM) 10K type strain sequencing project: providing services to taxonomists for standard genome sequencing and annotation.</title>
        <authorList>
            <consortium name="The Broad Institute Genomics Platform"/>
            <consortium name="The Broad Institute Genome Sequencing Center for Infectious Disease"/>
            <person name="Wu L."/>
            <person name="Ma J."/>
        </authorList>
    </citation>
    <scope>NUCLEOTIDE SEQUENCE [LARGE SCALE GENOMIC DNA]</scope>
    <source>
        <strain evidence="10">JCM 19125</strain>
    </source>
</reference>
<dbReference type="Gene3D" id="1.10.3720.10">
    <property type="entry name" value="MetI-like"/>
    <property type="match status" value="1"/>
</dbReference>
<comment type="subcellular location">
    <subcellularLocation>
        <location evidence="1 7">Cell membrane</location>
        <topology evidence="1 7">Multi-pass membrane protein</topology>
    </subcellularLocation>
</comment>
<dbReference type="Proteomes" id="UP001501521">
    <property type="component" value="Unassembled WGS sequence"/>
</dbReference>
<feature type="domain" description="ABC transmembrane type-1" evidence="8">
    <location>
        <begin position="86"/>
        <end position="299"/>
    </location>
</feature>
<keyword evidence="3" id="KW-1003">Cell membrane</keyword>
<gene>
    <name evidence="9" type="ORF">GCM10025789_03630</name>
</gene>
<feature type="transmembrane region" description="Helical" evidence="7">
    <location>
        <begin position="27"/>
        <end position="49"/>
    </location>
</feature>
<feature type="transmembrane region" description="Helical" evidence="7">
    <location>
        <begin position="123"/>
        <end position="143"/>
    </location>
</feature>
<comment type="similarity">
    <text evidence="7">Belongs to the binding-protein-dependent transport system permease family.</text>
</comment>
<protein>
    <submittedName>
        <fullName evidence="9">Sugar ABC transporter permease</fullName>
    </submittedName>
</protein>
<evidence type="ECO:0000256" key="2">
    <source>
        <dbReference type="ARBA" id="ARBA00022448"/>
    </source>
</evidence>
<dbReference type="PANTHER" id="PTHR30193:SF37">
    <property type="entry name" value="INNER MEMBRANE ABC TRANSPORTER PERMEASE PROTEIN YCJO"/>
    <property type="match status" value="1"/>
</dbReference>
<keyword evidence="10" id="KW-1185">Reference proteome</keyword>
<dbReference type="InterPro" id="IPR000515">
    <property type="entry name" value="MetI-like"/>
</dbReference>
<comment type="caution">
    <text evidence="9">The sequence shown here is derived from an EMBL/GenBank/DDBJ whole genome shotgun (WGS) entry which is preliminary data.</text>
</comment>
<dbReference type="EMBL" id="BAABLV010000006">
    <property type="protein sequence ID" value="GAA4890404.1"/>
    <property type="molecule type" value="Genomic_DNA"/>
</dbReference>
<proteinExistence type="inferred from homology"/>
<feature type="transmembrane region" description="Helical" evidence="7">
    <location>
        <begin position="226"/>
        <end position="246"/>
    </location>
</feature>
<evidence type="ECO:0000259" key="8">
    <source>
        <dbReference type="PROSITE" id="PS50928"/>
    </source>
</evidence>
<evidence type="ECO:0000313" key="9">
    <source>
        <dbReference type="EMBL" id="GAA4890404.1"/>
    </source>
</evidence>
<dbReference type="PANTHER" id="PTHR30193">
    <property type="entry name" value="ABC TRANSPORTER PERMEASE PROTEIN"/>
    <property type="match status" value="1"/>
</dbReference>
<evidence type="ECO:0000256" key="5">
    <source>
        <dbReference type="ARBA" id="ARBA00022989"/>
    </source>
</evidence>
<evidence type="ECO:0000256" key="3">
    <source>
        <dbReference type="ARBA" id="ARBA00022475"/>
    </source>
</evidence>
<dbReference type="SUPFAM" id="SSF161098">
    <property type="entry name" value="MetI-like"/>
    <property type="match status" value="1"/>
</dbReference>
<dbReference type="InterPro" id="IPR035906">
    <property type="entry name" value="MetI-like_sf"/>
</dbReference>
<evidence type="ECO:0000256" key="4">
    <source>
        <dbReference type="ARBA" id="ARBA00022692"/>
    </source>
</evidence>
<name>A0ABP9EZS9_9ACTN</name>